<dbReference type="Proteomes" id="UP001314170">
    <property type="component" value="Unassembled WGS sequence"/>
</dbReference>
<dbReference type="PROSITE" id="PS50004">
    <property type="entry name" value="C2"/>
    <property type="match status" value="1"/>
</dbReference>
<feature type="compositionally biased region" description="Polar residues" evidence="1">
    <location>
        <begin position="1"/>
        <end position="12"/>
    </location>
</feature>
<dbReference type="AlphaFoldDB" id="A0AAV1SHL9"/>
<evidence type="ECO:0000259" key="2">
    <source>
        <dbReference type="PROSITE" id="PS50004"/>
    </source>
</evidence>
<dbReference type="Pfam" id="PF00168">
    <property type="entry name" value="C2"/>
    <property type="match status" value="1"/>
</dbReference>
<gene>
    <name evidence="3" type="ORF">DCAF_LOCUS22965</name>
</gene>
<sequence>MSHNALTTYQYQNHHRKNHPPENPFREIEALIISAENLKNVKHVTRMKLYAVVYVEKEHVAKTHVDHHGATKPSWNETVVVKFRNHQAALNVDIYARGHAREKSVGSARVFEGLLESPMDCSTCGCLLRGRFLIRRKSLTFNVKDEEVEGVETVVVLSAD</sequence>
<dbReference type="InterPro" id="IPR000008">
    <property type="entry name" value="C2_dom"/>
</dbReference>
<evidence type="ECO:0000313" key="3">
    <source>
        <dbReference type="EMBL" id="CAK7350237.1"/>
    </source>
</evidence>
<dbReference type="Gene3D" id="2.60.40.150">
    <property type="entry name" value="C2 domain"/>
    <property type="match status" value="1"/>
</dbReference>
<evidence type="ECO:0000313" key="4">
    <source>
        <dbReference type="Proteomes" id="UP001314170"/>
    </source>
</evidence>
<proteinExistence type="predicted"/>
<name>A0AAV1SHL9_9ROSI</name>
<comment type="caution">
    <text evidence="3">The sequence shown here is derived from an EMBL/GenBank/DDBJ whole genome shotgun (WGS) entry which is preliminary data.</text>
</comment>
<dbReference type="PANTHER" id="PTHR32246:SF88">
    <property type="entry name" value="PROTEIN SRC2 HOMOLOG"/>
    <property type="match status" value="1"/>
</dbReference>
<dbReference type="SUPFAM" id="SSF49562">
    <property type="entry name" value="C2 domain (Calcium/lipid-binding domain, CaLB)"/>
    <property type="match status" value="1"/>
</dbReference>
<accession>A0AAV1SHL9</accession>
<keyword evidence="4" id="KW-1185">Reference proteome</keyword>
<dbReference type="EMBL" id="CAWUPB010001184">
    <property type="protein sequence ID" value="CAK7350237.1"/>
    <property type="molecule type" value="Genomic_DNA"/>
</dbReference>
<protein>
    <recommendedName>
        <fullName evidence="2">C2 domain-containing protein</fullName>
    </recommendedName>
</protein>
<organism evidence="3 4">
    <name type="scientific">Dovyalis caffra</name>
    <dbReference type="NCBI Taxonomy" id="77055"/>
    <lineage>
        <taxon>Eukaryota</taxon>
        <taxon>Viridiplantae</taxon>
        <taxon>Streptophyta</taxon>
        <taxon>Embryophyta</taxon>
        <taxon>Tracheophyta</taxon>
        <taxon>Spermatophyta</taxon>
        <taxon>Magnoliopsida</taxon>
        <taxon>eudicotyledons</taxon>
        <taxon>Gunneridae</taxon>
        <taxon>Pentapetalae</taxon>
        <taxon>rosids</taxon>
        <taxon>fabids</taxon>
        <taxon>Malpighiales</taxon>
        <taxon>Salicaceae</taxon>
        <taxon>Flacourtieae</taxon>
        <taxon>Dovyalis</taxon>
    </lineage>
</organism>
<evidence type="ECO:0000256" key="1">
    <source>
        <dbReference type="SAM" id="MobiDB-lite"/>
    </source>
</evidence>
<feature type="region of interest" description="Disordered" evidence="1">
    <location>
        <begin position="1"/>
        <end position="22"/>
    </location>
</feature>
<feature type="domain" description="C2" evidence="2">
    <location>
        <begin position="7"/>
        <end position="127"/>
    </location>
</feature>
<reference evidence="3 4" key="1">
    <citation type="submission" date="2024-01" db="EMBL/GenBank/DDBJ databases">
        <authorList>
            <person name="Waweru B."/>
        </authorList>
    </citation>
    <scope>NUCLEOTIDE SEQUENCE [LARGE SCALE GENOMIC DNA]</scope>
</reference>
<dbReference type="PANTHER" id="PTHR32246">
    <property type="entry name" value="INGRESSION PROTEIN FIC1"/>
    <property type="match status" value="1"/>
</dbReference>
<dbReference type="InterPro" id="IPR035892">
    <property type="entry name" value="C2_domain_sf"/>
</dbReference>